<feature type="domain" description="4-oxalocrotonate tautomerase-like" evidence="2">
    <location>
        <begin position="11"/>
        <end position="57"/>
    </location>
</feature>
<dbReference type="RefSeq" id="WP_343960956.1">
    <property type="nucleotide sequence ID" value="NZ_BAAAKZ010000010.1"/>
</dbReference>
<evidence type="ECO:0000313" key="3">
    <source>
        <dbReference type="EMBL" id="MFD1202342.1"/>
    </source>
</evidence>
<reference evidence="4" key="1">
    <citation type="journal article" date="2019" name="Int. J. Syst. Evol. Microbiol.">
        <title>The Global Catalogue of Microorganisms (GCM) 10K type strain sequencing project: providing services to taxonomists for standard genome sequencing and annotation.</title>
        <authorList>
            <consortium name="The Broad Institute Genomics Platform"/>
            <consortium name="The Broad Institute Genome Sequencing Center for Infectious Disease"/>
            <person name="Wu L."/>
            <person name="Ma J."/>
        </authorList>
    </citation>
    <scope>NUCLEOTIDE SEQUENCE [LARGE SCALE GENOMIC DNA]</scope>
    <source>
        <strain evidence="4">CCUG 50213</strain>
    </source>
</reference>
<evidence type="ECO:0000259" key="2">
    <source>
        <dbReference type="Pfam" id="PF01361"/>
    </source>
</evidence>
<dbReference type="InterPro" id="IPR014347">
    <property type="entry name" value="Tautomerase/MIF_sf"/>
</dbReference>
<dbReference type="Gene3D" id="3.30.429.10">
    <property type="entry name" value="Macrophage Migration Inhibitory Factor"/>
    <property type="match status" value="1"/>
</dbReference>
<proteinExistence type="predicted"/>
<evidence type="ECO:0000256" key="1">
    <source>
        <dbReference type="ARBA" id="ARBA00023235"/>
    </source>
</evidence>
<comment type="caution">
    <text evidence="3">The sequence shown here is derived from an EMBL/GenBank/DDBJ whole genome shotgun (WGS) entry which is preliminary data.</text>
</comment>
<keyword evidence="4" id="KW-1185">Reference proteome</keyword>
<organism evidence="3 4">
    <name type="scientific">Leucobacter albus</name>
    <dbReference type="NCBI Taxonomy" id="272210"/>
    <lineage>
        <taxon>Bacteria</taxon>
        <taxon>Bacillati</taxon>
        <taxon>Actinomycetota</taxon>
        <taxon>Actinomycetes</taxon>
        <taxon>Micrococcales</taxon>
        <taxon>Microbacteriaceae</taxon>
        <taxon>Leucobacter</taxon>
    </lineage>
</organism>
<dbReference type="InterPro" id="IPR004370">
    <property type="entry name" value="4-OT-like_dom"/>
</dbReference>
<evidence type="ECO:0000313" key="4">
    <source>
        <dbReference type="Proteomes" id="UP001597181"/>
    </source>
</evidence>
<sequence>MANIRVEMSPRSQVEREEIIAELTDVMVKHGSPRESTFVILYEVSHDVWAKGGVTYTKRMLAAEQGIPVEELLAAESLTK</sequence>
<keyword evidence="1" id="KW-0413">Isomerase</keyword>
<dbReference type="EMBL" id="JBHTLY010000004">
    <property type="protein sequence ID" value="MFD1202342.1"/>
    <property type="molecule type" value="Genomic_DNA"/>
</dbReference>
<dbReference type="Pfam" id="PF01361">
    <property type="entry name" value="Tautomerase"/>
    <property type="match status" value="1"/>
</dbReference>
<protein>
    <submittedName>
        <fullName evidence="3">4-oxalocrotonate tautomerase family protein</fullName>
    </submittedName>
</protein>
<gene>
    <name evidence="3" type="ORF">ACFQ3U_10605</name>
</gene>
<accession>A0ABW3TPG3</accession>
<name>A0ABW3TPG3_9MICO</name>
<dbReference type="Proteomes" id="UP001597181">
    <property type="component" value="Unassembled WGS sequence"/>
</dbReference>
<dbReference type="SUPFAM" id="SSF55331">
    <property type="entry name" value="Tautomerase/MIF"/>
    <property type="match status" value="1"/>
</dbReference>